<dbReference type="AlphaFoldDB" id="A0A8B6H4L0"/>
<dbReference type="SUPFAM" id="SSF56672">
    <property type="entry name" value="DNA/RNA polymerases"/>
    <property type="match status" value="1"/>
</dbReference>
<dbReference type="Gene3D" id="3.10.10.10">
    <property type="entry name" value="HIV Type 1 Reverse Transcriptase, subunit A, domain 1"/>
    <property type="match status" value="1"/>
</dbReference>
<evidence type="ECO:0000313" key="1">
    <source>
        <dbReference type="EMBL" id="VDI74252.1"/>
    </source>
</evidence>
<keyword evidence="2" id="KW-1185">Reference proteome</keyword>
<accession>A0A8B6H4L0</accession>
<dbReference type="InterPro" id="IPR043502">
    <property type="entry name" value="DNA/RNA_pol_sf"/>
</dbReference>
<comment type="caution">
    <text evidence="1">The sequence shown here is derived from an EMBL/GenBank/DDBJ whole genome shotgun (WGS) entry which is preliminary data.</text>
</comment>
<sequence length="92" mass="10544">MLPLKTLPENVLLDNNRSAKENKSFVTDEIEKLLSKGCISEVFVKPKVVNPLTVAGNKSKLRLVLDCRHINPHLYQFRYKYEDATVGKKIVF</sequence>
<gene>
    <name evidence="1" type="ORF">MGAL_10B048055</name>
</gene>
<dbReference type="OrthoDB" id="6134629at2759"/>
<reference evidence="1" key="1">
    <citation type="submission" date="2018-11" db="EMBL/GenBank/DDBJ databases">
        <authorList>
            <person name="Alioto T."/>
            <person name="Alioto T."/>
        </authorList>
    </citation>
    <scope>NUCLEOTIDE SEQUENCE</scope>
</reference>
<organism evidence="1 2">
    <name type="scientific">Mytilus galloprovincialis</name>
    <name type="common">Mediterranean mussel</name>
    <dbReference type="NCBI Taxonomy" id="29158"/>
    <lineage>
        <taxon>Eukaryota</taxon>
        <taxon>Metazoa</taxon>
        <taxon>Spiralia</taxon>
        <taxon>Lophotrochozoa</taxon>
        <taxon>Mollusca</taxon>
        <taxon>Bivalvia</taxon>
        <taxon>Autobranchia</taxon>
        <taxon>Pteriomorphia</taxon>
        <taxon>Mytilida</taxon>
        <taxon>Mytiloidea</taxon>
        <taxon>Mytilidae</taxon>
        <taxon>Mytilinae</taxon>
        <taxon>Mytilus</taxon>
    </lineage>
</organism>
<protein>
    <submittedName>
        <fullName evidence="1">Uncharacterized protein</fullName>
    </submittedName>
</protein>
<dbReference type="Proteomes" id="UP000596742">
    <property type="component" value="Unassembled WGS sequence"/>
</dbReference>
<dbReference type="EMBL" id="UYJE01009533">
    <property type="protein sequence ID" value="VDI74252.1"/>
    <property type="molecule type" value="Genomic_DNA"/>
</dbReference>
<proteinExistence type="predicted"/>
<name>A0A8B6H4L0_MYTGA</name>
<evidence type="ECO:0000313" key="2">
    <source>
        <dbReference type="Proteomes" id="UP000596742"/>
    </source>
</evidence>